<sequence length="38" mass="4309">MLTVMDFPWDFDGGYVLRPGGKAWDDPKAGQRPVRCPE</sequence>
<comment type="caution">
    <text evidence="1">The sequence shown here is derived from an EMBL/GenBank/DDBJ whole genome shotgun (WGS) entry which is preliminary data.</text>
</comment>
<dbReference type="AlphaFoldDB" id="G6E9A9"/>
<gene>
    <name evidence="1" type="ORF">NSU_0930</name>
</gene>
<dbReference type="PATRIC" id="fig|1088721.3.peg.919"/>
<dbReference type="Proteomes" id="UP000004030">
    <property type="component" value="Unassembled WGS sequence"/>
</dbReference>
<name>G6E9A9_9SPHN</name>
<organism evidence="1 2">
    <name type="scientific">Novosphingobium pentaromativorans US6-1</name>
    <dbReference type="NCBI Taxonomy" id="1088721"/>
    <lineage>
        <taxon>Bacteria</taxon>
        <taxon>Pseudomonadati</taxon>
        <taxon>Pseudomonadota</taxon>
        <taxon>Alphaproteobacteria</taxon>
        <taxon>Sphingomonadales</taxon>
        <taxon>Sphingomonadaceae</taxon>
        <taxon>Novosphingobium</taxon>
    </lineage>
</organism>
<evidence type="ECO:0000313" key="1">
    <source>
        <dbReference type="EMBL" id="EHJ62333.1"/>
    </source>
</evidence>
<protein>
    <submittedName>
        <fullName evidence="1">Uncharacterized protein</fullName>
    </submittedName>
</protein>
<proteinExistence type="predicted"/>
<evidence type="ECO:0000313" key="2">
    <source>
        <dbReference type="Proteomes" id="UP000004030"/>
    </source>
</evidence>
<dbReference type="EMBL" id="AGFM01000009">
    <property type="protein sequence ID" value="EHJ62333.1"/>
    <property type="molecule type" value="Genomic_DNA"/>
</dbReference>
<accession>G6E9A9</accession>
<reference evidence="1 2" key="1">
    <citation type="journal article" date="2012" name="J. Bacteriol.">
        <title>Genome sequence of benzo(a)pyrene-degrading bacterium Novosphingobium pentaromativorans US6-1.</title>
        <authorList>
            <person name="Luo Y.R."/>
            <person name="Kang S.G."/>
            <person name="Kim S.J."/>
            <person name="Kim M.R."/>
            <person name="Li N."/>
            <person name="Lee J.H."/>
            <person name="Kwon K.K."/>
        </authorList>
    </citation>
    <scope>NUCLEOTIDE SEQUENCE [LARGE SCALE GENOMIC DNA]</scope>
    <source>
        <strain evidence="1 2">US6-1</strain>
    </source>
</reference>
<keyword evidence="2" id="KW-1185">Reference proteome</keyword>